<keyword evidence="3" id="KW-1185">Reference proteome</keyword>
<name>A0ABS8SQE5_DATST</name>
<reference evidence="2 3" key="1">
    <citation type="journal article" date="2021" name="BMC Genomics">
        <title>Datura genome reveals duplications of psychoactive alkaloid biosynthetic genes and high mutation rate following tissue culture.</title>
        <authorList>
            <person name="Rajewski A."/>
            <person name="Carter-House D."/>
            <person name="Stajich J."/>
            <person name="Litt A."/>
        </authorList>
    </citation>
    <scope>NUCLEOTIDE SEQUENCE [LARGE SCALE GENOMIC DNA]</scope>
    <source>
        <strain evidence="2">AR-01</strain>
    </source>
</reference>
<proteinExistence type="predicted"/>
<dbReference type="InterPro" id="IPR056777">
    <property type="entry name" value="Ycf2_N"/>
</dbReference>
<evidence type="ECO:0000259" key="1">
    <source>
        <dbReference type="Pfam" id="PF05695"/>
    </source>
</evidence>
<protein>
    <recommendedName>
        <fullName evidence="1">Ycf2 N-terminal domain-containing protein</fullName>
    </recommendedName>
</protein>
<feature type="domain" description="Ycf2 N-terminal" evidence="1">
    <location>
        <begin position="2"/>
        <end position="78"/>
    </location>
</feature>
<gene>
    <name evidence="2" type="ORF">HAX54_044951</name>
</gene>
<evidence type="ECO:0000313" key="3">
    <source>
        <dbReference type="Proteomes" id="UP000823775"/>
    </source>
</evidence>
<accession>A0ABS8SQE5</accession>
<feature type="domain" description="Ycf2 N-terminal" evidence="1">
    <location>
        <begin position="85"/>
        <end position="197"/>
    </location>
</feature>
<comment type="caution">
    <text evidence="2">The sequence shown here is derived from an EMBL/GenBank/DDBJ whole genome shotgun (WGS) entry which is preliminary data.</text>
</comment>
<evidence type="ECO:0000313" key="2">
    <source>
        <dbReference type="EMBL" id="MCD7460984.1"/>
    </source>
</evidence>
<dbReference type="EMBL" id="JACEIK010000692">
    <property type="protein sequence ID" value="MCD7460984.1"/>
    <property type="molecule type" value="Genomic_DNA"/>
</dbReference>
<organism evidence="2 3">
    <name type="scientific">Datura stramonium</name>
    <name type="common">Jimsonweed</name>
    <name type="synonym">Common thornapple</name>
    <dbReference type="NCBI Taxonomy" id="4076"/>
    <lineage>
        <taxon>Eukaryota</taxon>
        <taxon>Viridiplantae</taxon>
        <taxon>Streptophyta</taxon>
        <taxon>Embryophyta</taxon>
        <taxon>Tracheophyta</taxon>
        <taxon>Spermatophyta</taxon>
        <taxon>Magnoliopsida</taxon>
        <taxon>eudicotyledons</taxon>
        <taxon>Gunneridae</taxon>
        <taxon>Pentapetalae</taxon>
        <taxon>asterids</taxon>
        <taxon>lamiids</taxon>
        <taxon>Solanales</taxon>
        <taxon>Solanaceae</taxon>
        <taxon>Solanoideae</taxon>
        <taxon>Datureae</taxon>
        <taxon>Datura</taxon>
    </lineage>
</organism>
<dbReference type="Proteomes" id="UP000823775">
    <property type="component" value="Unassembled WGS sequence"/>
</dbReference>
<dbReference type="Pfam" id="PF05695">
    <property type="entry name" value="Ycf2"/>
    <property type="match status" value="2"/>
</dbReference>
<sequence length="202" mass="23518">MFPESKESTWVLPVTKKCSMPESSWGSRWWRNWIGKRRDSSCKISNETVAGIEILFKRKISNILEFLYIMDDPIRKDMIGNCDRKKEMVIYSKIVRIQCLNFKYYFIRSGCDMVPKKDEPDMDSSIDFILEQKSILICFVSFMTGTGEDTLHYDFESEVQEMAGLFTLSITEPDLVYHKGFAFSIDSCGLDQKQFLDRAKDG</sequence>